<proteinExistence type="predicted"/>
<dbReference type="InterPro" id="IPR000944">
    <property type="entry name" value="Tscrpt_reg_Rrf2"/>
</dbReference>
<dbReference type="PANTHER" id="PTHR33221:SF15">
    <property type="entry name" value="HTH-TYPE TRANSCRIPTIONAL REGULATOR YWGB-RELATED"/>
    <property type="match status" value="1"/>
</dbReference>
<dbReference type="EMBL" id="JAUSSU010000010">
    <property type="protein sequence ID" value="MDQ0115253.1"/>
    <property type="molecule type" value="Genomic_DNA"/>
</dbReference>
<protein>
    <submittedName>
        <fullName evidence="1">Rrf2 family protein</fullName>
    </submittedName>
</protein>
<dbReference type="PROSITE" id="PS51197">
    <property type="entry name" value="HTH_RRF2_2"/>
    <property type="match status" value="1"/>
</dbReference>
<evidence type="ECO:0000313" key="2">
    <source>
        <dbReference type="Proteomes" id="UP001229346"/>
    </source>
</evidence>
<dbReference type="RefSeq" id="WP_307206728.1">
    <property type="nucleotide sequence ID" value="NZ_JAUSST010000003.1"/>
</dbReference>
<accession>A0ABT9U8D2</accession>
<organism evidence="1 2">
    <name type="scientific">Paenibacillus harenae</name>
    <dbReference type="NCBI Taxonomy" id="306543"/>
    <lineage>
        <taxon>Bacteria</taxon>
        <taxon>Bacillati</taxon>
        <taxon>Bacillota</taxon>
        <taxon>Bacilli</taxon>
        <taxon>Bacillales</taxon>
        <taxon>Paenibacillaceae</taxon>
        <taxon>Paenibacillus</taxon>
    </lineage>
</organism>
<keyword evidence="2" id="KW-1185">Reference proteome</keyword>
<evidence type="ECO:0000313" key="1">
    <source>
        <dbReference type="EMBL" id="MDQ0115253.1"/>
    </source>
</evidence>
<comment type="caution">
    <text evidence="1">The sequence shown here is derived from an EMBL/GenBank/DDBJ whole genome shotgun (WGS) entry which is preliminary data.</text>
</comment>
<dbReference type="InterPro" id="IPR036390">
    <property type="entry name" value="WH_DNA-bd_sf"/>
</dbReference>
<dbReference type="SUPFAM" id="SSF46785">
    <property type="entry name" value="Winged helix' DNA-binding domain"/>
    <property type="match status" value="1"/>
</dbReference>
<dbReference type="PANTHER" id="PTHR33221">
    <property type="entry name" value="WINGED HELIX-TURN-HELIX TRANSCRIPTIONAL REGULATOR, RRF2 FAMILY"/>
    <property type="match status" value="1"/>
</dbReference>
<gene>
    <name evidence="1" type="ORF">J2T15_004711</name>
</gene>
<reference evidence="1 2" key="1">
    <citation type="submission" date="2023-07" db="EMBL/GenBank/DDBJ databases">
        <title>Sorghum-associated microbial communities from plants grown in Nebraska, USA.</title>
        <authorList>
            <person name="Schachtman D."/>
        </authorList>
    </citation>
    <scope>NUCLEOTIDE SEQUENCE [LARGE SCALE GENOMIC DNA]</scope>
    <source>
        <strain evidence="1 2">CC482</strain>
    </source>
</reference>
<name>A0ABT9U8D2_PAEHA</name>
<dbReference type="Gene3D" id="1.10.10.10">
    <property type="entry name" value="Winged helix-like DNA-binding domain superfamily/Winged helix DNA-binding domain"/>
    <property type="match status" value="1"/>
</dbReference>
<sequence>MKEMNADKERCASVAPHKWFGLSLQALVILARKPDICPSAEIASRLHADATLLRRVLVKLAREQLIETREGRDGGYRLKRSPESITLADVYSALKVAEPLCSNMLDTACSHEFGSEMKAAFTEIANEVERKTLEALQPYTIADLADRTLSTSK</sequence>
<dbReference type="Proteomes" id="UP001229346">
    <property type="component" value="Unassembled WGS sequence"/>
</dbReference>
<dbReference type="Pfam" id="PF02082">
    <property type="entry name" value="Rrf2"/>
    <property type="match status" value="1"/>
</dbReference>
<dbReference type="InterPro" id="IPR036388">
    <property type="entry name" value="WH-like_DNA-bd_sf"/>
</dbReference>